<keyword evidence="2 8" id="KW-0808">Transferase</keyword>
<dbReference type="InterPro" id="IPR003607">
    <property type="entry name" value="HD/PDEase_dom"/>
</dbReference>
<accession>A0A955L622</accession>
<dbReference type="InterPro" id="IPR032828">
    <property type="entry name" value="PolyA_RNA-bd"/>
</dbReference>
<dbReference type="PANTHER" id="PTHR46173:SF1">
    <property type="entry name" value="CCA TRNA NUCLEOTIDYLTRANSFERASE 1, MITOCHONDRIAL"/>
    <property type="match status" value="1"/>
</dbReference>
<evidence type="ECO:0000256" key="7">
    <source>
        <dbReference type="ARBA" id="ARBA00022842"/>
    </source>
</evidence>
<evidence type="ECO:0000256" key="2">
    <source>
        <dbReference type="ARBA" id="ARBA00022679"/>
    </source>
</evidence>
<protein>
    <submittedName>
        <fullName evidence="10">HD domain-containing protein</fullName>
    </submittedName>
</protein>
<keyword evidence="3" id="KW-0819">tRNA processing</keyword>
<evidence type="ECO:0000256" key="8">
    <source>
        <dbReference type="RuleBase" id="RU003953"/>
    </source>
</evidence>
<organism evidence="10 11">
    <name type="scientific">Candidatus Dojkabacteria bacterium</name>
    <dbReference type="NCBI Taxonomy" id="2099670"/>
    <lineage>
        <taxon>Bacteria</taxon>
        <taxon>Candidatus Dojkabacteria</taxon>
    </lineage>
</organism>
<sequence>MEIKLIQERIPEYVNRTADILIDNGYEAYLVGGAIRDIILGRDPKDYDLATNALPEQIAEIFPKTINTNAKFGTILVIMTDDKGENFDVEVTTYRKEEDYVKGRWPSKVEFTSDIEEDLSRRDFTINAMALDMQDLYDQGATISEVVFDPFTGLEDIDKKQIKAVGIAKERFEEDGLRAYKACRLASELEFEIEHETFEAIKGSIAIAKQISIERVRDELLKLLKYSPKPSIGVNLLKDTGLLQLFMPELLDCVGVEQPEWHTEDVYTHSLKTLDLAEDSVKLAALLHDIGKPATISKDEKGTHFYGHDVKGAEIAMNILKRLRFSNNVINRNTTLIKYHMFYYPSADWRKEKDVTEISQDEDNGGWTDAAIRRFIKNIGGDDIIDDLFKLRIADATANPKSEFNPVEIEALEKRIAKVRAEDMALKVTDLDINGNDLIELGLEGKRIGEVLNQLLEMVIDDPSLNDNDKLREIVSKLINK</sequence>
<dbReference type="InterPro" id="IPR002646">
    <property type="entry name" value="PolA_pol_head_dom"/>
</dbReference>
<dbReference type="Pfam" id="PF01743">
    <property type="entry name" value="PolyA_pol"/>
    <property type="match status" value="1"/>
</dbReference>
<evidence type="ECO:0000256" key="5">
    <source>
        <dbReference type="ARBA" id="ARBA00022723"/>
    </source>
</evidence>
<reference evidence="10" key="2">
    <citation type="journal article" date="2021" name="Microbiome">
        <title>Successional dynamics and alternative stable states in a saline activated sludge microbial community over 9 years.</title>
        <authorList>
            <person name="Wang Y."/>
            <person name="Ye J."/>
            <person name="Ju F."/>
            <person name="Liu L."/>
            <person name="Boyd J.A."/>
            <person name="Deng Y."/>
            <person name="Parks D.H."/>
            <person name="Jiang X."/>
            <person name="Yin X."/>
            <person name="Woodcroft B.J."/>
            <person name="Tyson G.W."/>
            <person name="Hugenholtz P."/>
            <person name="Polz M.F."/>
            <person name="Zhang T."/>
        </authorList>
    </citation>
    <scope>NUCLEOTIDE SEQUENCE</scope>
    <source>
        <strain evidence="10">HKST-UBA14</strain>
    </source>
</reference>
<dbReference type="Pfam" id="PF01966">
    <property type="entry name" value="HD"/>
    <property type="match status" value="1"/>
</dbReference>
<dbReference type="Gene3D" id="1.10.3090.10">
    <property type="entry name" value="cca-adding enzyme, domain 2"/>
    <property type="match status" value="1"/>
</dbReference>
<feature type="domain" description="HD/PDEase" evidence="9">
    <location>
        <begin position="262"/>
        <end position="446"/>
    </location>
</feature>
<keyword evidence="4" id="KW-0548">Nucleotidyltransferase</keyword>
<keyword evidence="5" id="KW-0479">Metal-binding</keyword>
<dbReference type="CDD" id="cd00077">
    <property type="entry name" value="HDc"/>
    <property type="match status" value="1"/>
</dbReference>
<gene>
    <name evidence="10" type="ORF">KC909_03030</name>
</gene>
<evidence type="ECO:0000256" key="3">
    <source>
        <dbReference type="ARBA" id="ARBA00022694"/>
    </source>
</evidence>
<evidence type="ECO:0000256" key="6">
    <source>
        <dbReference type="ARBA" id="ARBA00022741"/>
    </source>
</evidence>
<dbReference type="GO" id="GO:0016779">
    <property type="term" value="F:nucleotidyltransferase activity"/>
    <property type="evidence" value="ECO:0007669"/>
    <property type="project" value="UniProtKB-KW"/>
</dbReference>
<dbReference type="AlphaFoldDB" id="A0A955L622"/>
<dbReference type="CDD" id="cd05398">
    <property type="entry name" value="NT_ClassII-CCAase"/>
    <property type="match status" value="1"/>
</dbReference>
<keyword evidence="8" id="KW-0694">RNA-binding</keyword>
<dbReference type="EMBL" id="JAGQLK010000053">
    <property type="protein sequence ID" value="MCA9383313.1"/>
    <property type="molecule type" value="Genomic_DNA"/>
</dbReference>
<proteinExistence type="inferred from homology"/>
<dbReference type="GO" id="GO:0008033">
    <property type="term" value="P:tRNA processing"/>
    <property type="evidence" value="ECO:0007669"/>
    <property type="project" value="UniProtKB-KW"/>
</dbReference>
<keyword evidence="6" id="KW-0547">Nucleotide-binding</keyword>
<comment type="similarity">
    <text evidence="8">Belongs to the tRNA nucleotidyltransferase/poly(A) polymerase family.</text>
</comment>
<dbReference type="InterPro" id="IPR006675">
    <property type="entry name" value="HDIG_dom"/>
</dbReference>
<evidence type="ECO:0000256" key="1">
    <source>
        <dbReference type="ARBA" id="ARBA00001946"/>
    </source>
</evidence>
<dbReference type="Pfam" id="PF12627">
    <property type="entry name" value="PolyA_pol_RNAbd"/>
    <property type="match status" value="1"/>
</dbReference>
<comment type="caution">
    <text evidence="10">The sequence shown here is derived from an EMBL/GenBank/DDBJ whole genome shotgun (WGS) entry which is preliminary data.</text>
</comment>
<keyword evidence="7" id="KW-0460">Magnesium</keyword>
<dbReference type="GO" id="GO:0000049">
    <property type="term" value="F:tRNA binding"/>
    <property type="evidence" value="ECO:0007669"/>
    <property type="project" value="TreeGrafter"/>
</dbReference>
<dbReference type="Gene3D" id="3.30.460.10">
    <property type="entry name" value="Beta Polymerase, domain 2"/>
    <property type="match status" value="1"/>
</dbReference>
<evidence type="ECO:0000259" key="9">
    <source>
        <dbReference type="SMART" id="SM00471"/>
    </source>
</evidence>
<dbReference type="GO" id="GO:0000166">
    <property type="term" value="F:nucleotide binding"/>
    <property type="evidence" value="ECO:0007669"/>
    <property type="project" value="UniProtKB-KW"/>
</dbReference>
<dbReference type="Proteomes" id="UP000783287">
    <property type="component" value="Unassembled WGS sequence"/>
</dbReference>
<evidence type="ECO:0000256" key="4">
    <source>
        <dbReference type="ARBA" id="ARBA00022695"/>
    </source>
</evidence>
<dbReference type="InterPro" id="IPR043519">
    <property type="entry name" value="NT_sf"/>
</dbReference>
<dbReference type="Gene3D" id="1.10.246.80">
    <property type="match status" value="1"/>
</dbReference>
<name>A0A955L622_9BACT</name>
<evidence type="ECO:0000313" key="11">
    <source>
        <dbReference type="Proteomes" id="UP000783287"/>
    </source>
</evidence>
<reference evidence="10" key="1">
    <citation type="submission" date="2020-04" db="EMBL/GenBank/DDBJ databases">
        <authorList>
            <person name="Zhang T."/>
        </authorList>
    </citation>
    <scope>NUCLEOTIDE SEQUENCE</scope>
    <source>
        <strain evidence="10">HKST-UBA14</strain>
    </source>
</reference>
<dbReference type="PANTHER" id="PTHR46173">
    <property type="entry name" value="CCA TRNA NUCLEOTIDYLTRANSFERASE 1, MITOCHONDRIAL"/>
    <property type="match status" value="1"/>
</dbReference>
<dbReference type="NCBIfam" id="TIGR00277">
    <property type="entry name" value="HDIG"/>
    <property type="match status" value="1"/>
</dbReference>
<dbReference type="GO" id="GO:0046872">
    <property type="term" value="F:metal ion binding"/>
    <property type="evidence" value="ECO:0007669"/>
    <property type="project" value="UniProtKB-KW"/>
</dbReference>
<dbReference type="SMART" id="SM00471">
    <property type="entry name" value="HDc"/>
    <property type="match status" value="1"/>
</dbReference>
<dbReference type="SUPFAM" id="SSF81891">
    <property type="entry name" value="Poly A polymerase C-terminal region-like"/>
    <property type="match status" value="1"/>
</dbReference>
<dbReference type="InterPro" id="IPR050264">
    <property type="entry name" value="Bact_CCA-adding_enz_type3_sf"/>
</dbReference>
<dbReference type="InterPro" id="IPR006674">
    <property type="entry name" value="HD_domain"/>
</dbReference>
<evidence type="ECO:0000313" key="10">
    <source>
        <dbReference type="EMBL" id="MCA9383313.1"/>
    </source>
</evidence>
<dbReference type="SUPFAM" id="SSF81301">
    <property type="entry name" value="Nucleotidyltransferase"/>
    <property type="match status" value="1"/>
</dbReference>
<comment type="cofactor">
    <cofactor evidence="1">
        <name>Mg(2+)</name>
        <dbReference type="ChEBI" id="CHEBI:18420"/>
    </cofactor>
</comment>